<evidence type="ECO:0000313" key="2">
    <source>
        <dbReference type="Proteomes" id="UP000403266"/>
    </source>
</evidence>
<keyword evidence="2" id="KW-1185">Reference proteome</keyword>
<reference evidence="1 2" key="1">
    <citation type="journal article" date="2019" name="Syst. Appl. Microbiol.">
        <title>Microvirga tunisiensis sp. nov., a root nodule symbiotic bacterium isolated from Lupinus micranthus and L. luteus grown in Northern Tunisia.</title>
        <authorList>
            <person name="Msaddak A."/>
            <person name="Rejili M."/>
            <person name="Duran D."/>
            <person name="Mars M."/>
            <person name="Palacios J.M."/>
            <person name="Ruiz-Argueso T."/>
            <person name="Rey L."/>
            <person name="Imperial J."/>
        </authorList>
    </citation>
    <scope>NUCLEOTIDE SEQUENCE [LARGE SCALE GENOMIC DNA]</scope>
    <source>
        <strain evidence="1 2">Lmie10</strain>
    </source>
</reference>
<dbReference type="Proteomes" id="UP000403266">
    <property type="component" value="Unassembled WGS sequence"/>
</dbReference>
<dbReference type="OrthoDB" id="8082225at2"/>
<organism evidence="1 2">
    <name type="scientific">Microvirga tunisiensis</name>
    <dbReference type="NCBI Taxonomy" id="2108360"/>
    <lineage>
        <taxon>Bacteria</taxon>
        <taxon>Pseudomonadati</taxon>
        <taxon>Pseudomonadota</taxon>
        <taxon>Alphaproteobacteria</taxon>
        <taxon>Hyphomicrobiales</taxon>
        <taxon>Methylobacteriaceae</taxon>
        <taxon>Microvirga</taxon>
    </lineage>
</organism>
<comment type="caution">
    <text evidence="1">The sequence shown here is derived from an EMBL/GenBank/DDBJ whole genome shotgun (WGS) entry which is preliminary data.</text>
</comment>
<gene>
    <name evidence="1" type="ORF">FS320_31930</name>
</gene>
<sequence>MSTLPLARILGTFSALPNLTPYHVEKLECLGIPPDALAGPTPLRRTHVHFGGDHFEFEHHHMRDGGTPAFVFLVLDRWGDALDIVAWSEKTGMVATWLGRAFALGEGKLLASRLDEPGGLLVWRSLVAWLKARQDGIVIVRPDAAALRLDCAGSLIAEDEAHGEELDQILTRPAPPILIPSQFKRAS</sequence>
<name>A0A5N7MU01_9HYPH</name>
<dbReference type="EMBL" id="VOSK01000244">
    <property type="protein sequence ID" value="MPR29574.1"/>
    <property type="molecule type" value="Genomic_DNA"/>
</dbReference>
<accession>A0A5N7MU01</accession>
<evidence type="ECO:0000313" key="1">
    <source>
        <dbReference type="EMBL" id="MPR29574.1"/>
    </source>
</evidence>
<protein>
    <submittedName>
        <fullName evidence="1">Uncharacterized protein</fullName>
    </submittedName>
</protein>
<dbReference type="RefSeq" id="WP_152716466.1">
    <property type="nucleotide sequence ID" value="NZ_VOSJ01000257.1"/>
</dbReference>
<dbReference type="AlphaFoldDB" id="A0A5N7MU01"/>
<proteinExistence type="predicted"/>